<evidence type="ECO:0000313" key="2">
    <source>
        <dbReference type="EMBL" id="GBM45202.1"/>
    </source>
</evidence>
<dbReference type="AlphaFoldDB" id="A0A4Y2FUL2"/>
<protein>
    <submittedName>
        <fullName evidence="2">Uncharacterized protein</fullName>
    </submittedName>
</protein>
<comment type="caution">
    <text evidence="2">The sequence shown here is derived from an EMBL/GenBank/DDBJ whole genome shotgun (WGS) entry which is preliminary data.</text>
</comment>
<sequence length="117" mass="13810">MRSYAIHASHTNLRKQTGKRNKSSSRFDVSLLSSSRCPQVQRLLVFWHLFFSPRTPRIVIEKEEKIGLRGLIFETLSSREVSFGIPQPENGFLEKKTHFHLCKLNRKMRKDRGRRGW</sequence>
<feature type="region of interest" description="Disordered" evidence="1">
    <location>
        <begin position="1"/>
        <end position="22"/>
    </location>
</feature>
<accession>A0A4Y2FUL2</accession>
<feature type="compositionally biased region" description="Basic residues" evidence="1">
    <location>
        <begin position="12"/>
        <end position="22"/>
    </location>
</feature>
<organism evidence="2 3">
    <name type="scientific">Araneus ventricosus</name>
    <name type="common">Orbweaver spider</name>
    <name type="synonym">Epeira ventricosa</name>
    <dbReference type="NCBI Taxonomy" id="182803"/>
    <lineage>
        <taxon>Eukaryota</taxon>
        <taxon>Metazoa</taxon>
        <taxon>Ecdysozoa</taxon>
        <taxon>Arthropoda</taxon>
        <taxon>Chelicerata</taxon>
        <taxon>Arachnida</taxon>
        <taxon>Araneae</taxon>
        <taxon>Araneomorphae</taxon>
        <taxon>Entelegynae</taxon>
        <taxon>Araneoidea</taxon>
        <taxon>Araneidae</taxon>
        <taxon>Araneus</taxon>
    </lineage>
</organism>
<proteinExistence type="predicted"/>
<gene>
    <name evidence="2" type="ORF">AVEN_168283_1</name>
</gene>
<name>A0A4Y2FUL2_ARAVE</name>
<evidence type="ECO:0000313" key="3">
    <source>
        <dbReference type="Proteomes" id="UP000499080"/>
    </source>
</evidence>
<reference evidence="2 3" key="1">
    <citation type="journal article" date="2019" name="Sci. Rep.">
        <title>Orb-weaving spider Araneus ventricosus genome elucidates the spidroin gene catalogue.</title>
        <authorList>
            <person name="Kono N."/>
            <person name="Nakamura H."/>
            <person name="Ohtoshi R."/>
            <person name="Moran D.A.P."/>
            <person name="Shinohara A."/>
            <person name="Yoshida Y."/>
            <person name="Fujiwara M."/>
            <person name="Mori M."/>
            <person name="Tomita M."/>
            <person name="Arakawa K."/>
        </authorList>
    </citation>
    <scope>NUCLEOTIDE SEQUENCE [LARGE SCALE GENOMIC DNA]</scope>
</reference>
<evidence type="ECO:0000256" key="1">
    <source>
        <dbReference type="SAM" id="MobiDB-lite"/>
    </source>
</evidence>
<keyword evidence="3" id="KW-1185">Reference proteome</keyword>
<dbReference type="EMBL" id="BGPR01001091">
    <property type="protein sequence ID" value="GBM45202.1"/>
    <property type="molecule type" value="Genomic_DNA"/>
</dbReference>
<dbReference type="Proteomes" id="UP000499080">
    <property type="component" value="Unassembled WGS sequence"/>
</dbReference>